<dbReference type="AlphaFoldDB" id="A0A1W2LYN1"/>
<accession>A0A1W2LYN1</accession>
<proteinExistence type="predicted"/>
<protein>
    <submittedName>
        <fullName evidence="1">Uncharacterized protein</fullName>
    </submittedName>
</protein>
<comment type="caution">
    <text evidence="1">The sequence shown here is derived from an EMBL/GenBank/DDBJ whole genome shotgun (WGS) entry which is preliminary data.</text>
</comment>
<gene>
    <name evidence="1" type="ORF">AVR91_0208950</name>
</gene>
<evidence type="ECO:0000313" key="1">
    <source>
        <dbReference type="EMBL" id="ONF72340.1"/>
    </source>
</evidence>
<name>A0A1W2LYN1_9PSEU</name>
<dbReference type="Proteomes" id="UP000076660">
    <property type="component" value="Unassembled WGS sequence"/>
</dbReference>
<sequence>MSKSKKPAPDIVVWRGGLRWVEGAQMQADRFETVFFELQTALEHARQRALLNDGSTTSNSWVKQSDKDYKFFDPRRPVKVPTPALWMQAMTELDLLIVAVRNVLRAQVRLPEQLKTSMTDDDVLELLRNVAEHWDEDDGPSIRTLTEAHPEVLVHGITFTNKEIWIGGRVPLSRIRAWLPRVHHALVLSIESIGESVLDDMASLITGDDTLSWPPDRLRYRYWSLPVVDEKDWPTTEMPPEMAHLIQERFRNLRERDVAD</sequence>
<dbReference type="EMBL" id="LQMT02000010">
    <property type="protein sequence ID" value="ONF72340.1"/>
    <property type="molecule type" value="Genomic_DNA"/>
</dbReference>
<organism evidence="1 2">
    <name type="scientific">Amycolatopsis keratiniphila subsp. keratiniphila</name>
    <dbReference type="NCBI Taxonomy" id="227715"/>
    <lineage>
        <taxon>Bacteria</taxon>
        <taxon>Bacillati</taxon>
        <taxon>Actinomycetota</taxon>
        <taxon>Actinomycetes</taxon>
        <taxon>Pseudonocardiales</taxon>
        <taxon>Pseudonocardiaceae</taxon>
        <taxon>Amycolatopsis</taxon>
        <taxon>Amycolatopsis japonica group</taxon>
    </lineage>
</organism>
<evidence type="ECO:0000313" key="2">
    <source>
        <dbReference type="Proteomes" id="UP000076660"/>
    </source>
</evidence>
<reference evidence="1 2" key="1">
    <citation type="submission" date="2016-12" db="EMBL/GenBank/DDBJ databases">
        <title>Amycolatopsis keratiniphila subsp. keratiniphila genome sequencing and assembly.</title>
        <authorList>
            <person name="Mayilraj S."/>
            <person name="Kaur N."/>
        </authorList>
    </citation>
    <scope>NUCLEOTIDE SEQUENCE [LARGE SCALE GENOMIC DNA]</scope>
    <source>
        <strain evidence="1 2">DSM 44409</strain>
    </source>
</reference>